<organism evidence="1 2">
    <name type="scientific">Paramecium octaurelia</name>
    <dbReference type="NCBI Taxonomy" id="43137"/>
    <lineage>
        <taxon>Eukaryota</taxon>
        <taxon>Sar</taxon>
        <taxon>Alveolata</taxon>
        <taxon>Ciliophora</taxon>
        <taxon>Intramacronucleata</taxon>
        <taxon>Oligohymenophorea</taxon>
        <taxon>Peniculida</taxon>
        <taxon>Parameciidae</taxon>
        <taxon>Paramecium</taxon>
    </lineage>
</organism>
<protein>
    <submittedName>
        <fullName evidence="1">Uncharacterized protein</fullName>
    </submittedName>
</protein>
<evidence type="ECO:0000313" key="1">
    <source>
        <dbReference type="EMBL" id="CAD8201657.1"/>
    </source>
</evidence>
<gene>
    <name evidence="1" type="ORF">POCTA_138.1.T1250069</name>
</gene>
<proteinExistence type="predicted"/>
<accession>A0A8S1XLF5</accession>
<comment type="caution">
    <text evidence="1">The sequence shown here is derived from an EMBL/GenBank/DDBJ whole genome shotgun (WGS) entry which is preliminary data.</text>
</comment>
<name>A0A8S1XLF5_PAROT</name>
<dbReference type="EMBL" id="CAJJDP010000125">
    <property type="protein sequence ID" value="CAD8201657.1"/>
    <property type="molecule type" value="Genomic_DNA"/>
</dbReference>
<dbReference type="AlphaFoldDB" id="A0A8S1XLF5"/>
<evidence type="ECO:0000313" key="2">
    <source>
        <dbReference type="Proteomes" id="UP000683925"/>
    </source>
</evidence>
<dbReference type="Proteomes" id="UP000683925">
    <property type="component" value="Unassembled WGS sequence"/>
</dbReference>
<keyword evidence="2" id="KW-1185">Reference proteome</keyword>
<reference evidence="1" key="1">
    <citation type="submission" date="2021-01" db="EMBL/GenBank/DDBJ databases">
        <authorList>
            <consortium name="Genoscope - CEA"/>
            <person name="William W."/>
        </authorList>
    </citation>
    <scope>NUCLEOTIDE SEQUENCE</scope>
</reference>
<sequence>MNKEQYDQEKQPILIEKDNSFVDWETLRNNTISKKIYYKHNYIGSKLIQQKSQIRFVQRMKKTFRNIFNRLSQKNEDSFDELNLIISTMSRMLKDYKLNPEEVQQNSRVICQEDSKKFIENRKRSFKLKKQQKTKYNRKLKYKREYQLNDYLSIGMNQASHVLNKASTLHQKLQGQEYRVASIERKVTDYIQQFEGMNQLKNRILNIRIRANQNGLVQYLYYQ</sequence>